<dbReference type="EMBL" id="JACARG010000043">
    <property type="protein sequence ID" value="NWE15356.1"/>
    <property type="molecule type" value="Genomic_DNA"/>
</dbReference>
<keyword evidence="1" id="KW-0732">Signal</keyword>
<accession>A0A7Y8EIR8</accession>
<proteinExistence type="predicted"/>
<dbReference type="PROSITE" id="PS51257">
    <property type="entry name" value="PROKAR_LIPOPROTEIN"/>
    <property type="match status" value="1"/>
</dbReference>
<evidence type="ECO:0000313" key="3">
    <source>
        <dbReference type="Proteomes" id="UP000531950"/>
    </source>
</evidence>
<dbReference type="Proteomes" id="UP000531950">
    <property type="component" value="Unassembled WGS sequence"/>
</dbReference>
<feature type="chain" id="PRO_5030872808" description="Lipoprotein" evidence="1">
    <location>
        <begin position="22"/>
        <end position="160"/>
    </location>
</feature>
<comment type="caution">
    <text evidence="2">The sequence shown here is derived from an EMBL/GenBank/DDBJ whole genome shotgun (WGS) entry which is preliminary data.</text>
</comment>
<organism evidence="2 3">
    <name type="scientific">Pseudomonas yamanorum</name>
    <dbReference type="NCBI Taxonomy" id="515393"/>
    <lineage>
        <taxon>Bacteria</taxon>
        <taxon>Pseudomonadati</taxon>
        <taxon>Pseudomonadota</taxon>
        <taxon>Gammaproteobacteria</taxon>
        <taxon>Pseudomonadales</taxon>
        <taxon>Pseudomonadaceae</taxon>
        <taxon>Pseudomonas</taxon>
    </lineage>
</organism>
<dbReference type="AlphaFoldDB" id="A0A7Y8EIR8"/>
<sequence length="160" mass="16848">MPLKKLALALFCSLTTGCVGFYQQPAPTAPHATLEAIQGTNTLLNGGVQMYWAYYDPGCNDTAETGVLGTRKGEASERFLLIPDRRVYVNVMSSGGANKEGANYFRSCANVASFIPAVGATYQIIQAVPVSGCGVEITDKSTGQAPESFRKEAVVGGCSP</sequence>
<evidence type="ECO:0000256" key="1">
    <source>
        <dbReference type="SAM" id="SignalP"/>
    </source>
</evidence>
<protein>
    <recommendedName>
        <fullName evidence="4">Lipoprotein</fullName>
    </recommendedName>
</protein>
<feature type="signal peptide" evidence="1">
    <location>
        <begin position="1"/>
        <end position="21"/>
    </location>
</feature>
<evidence type="ECO:0000313" key="2">
    <source>
        <dbReference type="EMBL" id="NWE15356.1"/>
    </source>
</evidence>
<gene>
    <name evidence="2" type="ORF">HX822_20650</name>
</gene>
<evidence type="ECO:0008006" key="4">
    <source>
        <dbReference type="Google" id="ProtNLM"/>
    </source>
</evidence>
<name>A0A7Y8EIR8_9PSED</name>
<reference evidence="2 3" key="1">
    <citation type="submission" date="2020-04" db="EMBL/GenBank/DDBJ databases">
        <title>Molecular characterization of pseudomonads from Agaricus bisporus reveal novel blotch 2 pathogens in Western Europe.</title>
        <authorList>
            <person name="Taparia T."/>
            <person name="Krijger M."/>
            <person name="Haynes E."/>
            <person name="Elpinstone J.G."/>
            <person name="Noble R."/>
            <person name="Van Der Wolf J."/>
        </authorList>
    </citation>
    <scope>NUCLEOTIDE SEQUENCE [LARGE SCALE GENOMIC DNA]</scope>
    <source>
        <strain evidence="2 3">IPO3782</strain>
    </source>
</reference>